<name>A0AAV3Y6N6_9GAST</name>
<protein>
    <recommendedName>
        <fullName evidence="2">protein-tyrosine-phosphatase</fullName>
        <ecNumber evidence="2">3.1.3.48</ecNumber>
    </recommendedName>
</protein>
<evidence type="ECO:0000256" key="5">
    <source>
        <dbReference type="SAM" id="Phobius"/>
    </source>
</evidence>
<dbReference type="PANTHER" id="PTHR19134:SF562">
    <property type="entry name" value="PROTEIN-TYROSINE-PHOSPHATASE"/>
    <property type="match status" value="1"/>
</dbReference>
<keyword evidence="5" id="KW-1133">Transmembrane helix</keyword>
<proteinExistence type="inferred from homology"/>
<dbReference type="InterPro" id="IPR000242">
    <property type="entry name" value="PTP_cat"/>
</dbReference>
<keyword evidence="4" id="KW-0904">Protein phosphatase</keyword>
<dbReference type="PANTHER" id="PTHR19134">
    <property type="entry name" value="RECEPTOR-TYPE TYROSINE-PROTEIN PHOSPHATASE"/>
    <property type="match status" value="1"/>
</dbReference>
<dbReference type="InterPro" id="IPR000387">
    <property type="entry name" value="Tyr_Pase_dom"/>
</dbReference>
<dbReference type="CDD" id="cd00047">
    <property type="entry name" value="PTPc"/>
    <property type="match status" value="1"/>
</dbReference>
<keyword evidence="3" id="KW-0378">Hydrolase</keyword>
<evidence type="ECO:0000259" key="7">
    <source>
        <dbReference type="PROSITE" id="PS50055"/>
    </source>
</evidence>
<dbReference type="EC" id="3.1.3.48" evidence="2"/>
<evidence type="ECO:0000256" key="6">
    <source>
        <dbReference type="SAM" id="SignalP"/>
    </source>
</evidence>
<gene>
    <name evidence="9" type="ORF">PoB_000527500</name>
</gene>
<feature type="domain" description="Tyrosine specific protein phosphatases" evidence="8">
    <location>
        <begin position="1259"/>
        <end position="1333"/>
    </location>
</feature>
<dbReference type="PROSITE" id="PS50055">
    <property type="entry name" value="TYR_PHOSPHATASE_PTP"/>
    <property type="match status" value="2"/>
</dbReference>
<dbReference type="SUPFAM" id="SSF49785">
    <property type="entry name" value="Galactose-binding domain-like"/>
    <property type="match status" value="1"/>
</dbReference>
<dbReference type="InterPro" id="IPR008979">
    <property type="entry name" value="Galactose-bd-like_sf"/>
</dbReference>
<evidence type="ECO:0000256" key="3">
    <source>
        <dbReference type="ARBA" id="ARBA00022801"/>
    </source>
</evidence>
<dbReference type="Gene3D" id="3.90.190.10">
    <property type="entry name" value="Protein tyrosine phosphatase superfamily"/>
    <property type="match status" value="2"/>
</dbReference>
<dbReference type="PRINTS" id="PR00700">
    <property type="entry name" value="PRTYPHPHTASE"/>
</dbReference>
<feature type="transmembrane region" description="Helical" evidence="5">
    <location>
        <begin position="668"/>
        <end position="689"/>
    </location>
</feature>
<evidence type="ECO:0000259" key="8">
    <source>
        <dbReference type="PROSITE" id="PS50056"/>
    </source>
</evidence>
<comment type="caution">
    <text evidence="9">The sequence shown here is derived from an EMBL/GenBank/DDBJ whole genome shotgun (WGS) entry which is preliminary data.</text>
</comment>
<evidence type="ECO:0000256" key="4">
    <source>
        <dbReference type="ARBA" id="ARBA00022912"/>
    </source>
</evidence>
<dbReference type="PROSITE" id="PS00383">
    <property type="entry name" value="TYR_PHOSPHATASE_1"/>
    <property type="match status" value="1"/>
</dbReference>
<feature type="chain" id="PRO_5043551114" description="protein-tyrosine-phosphatase" evidence="6">
    <location>
        <begin position="24"/>
        <end position="1356"/>
    </location>
</feature>
<evidence type="ECO:0000256" key="1">
    <source>
        <dbReference type="ARBA" id="ARBA00009580"/>
    </source>
</evidence>
<dbReference type="InterPro" id="IPR016130">
    <property type="entry name" value="Tyr_Pase_AS"/>
</dbReference>
<feature type="signal peptide" evidence="6">
    <location>
        <begin position="1"/>
        <end position="23"/>
    </location>
</feature>
<dbReference type="InterPro" id="IPR029021">
    <property type="entry name" value="Prot-tyrosine_phosphatase-like"/>
</dbReference>
<evidence type="ECO:0000313" key="10">
    <source>
        <dbReference type="Proteomes" id="UP000735302"/>
    </source>
</evidence>
<evidence type="ECO:0000256" key="2">
    <source>
        <dbReference type="ARBA" id="ARBA00013064"/>
    </source>
</evidence>
<dbReference type="SMART" id="SM00404">
    <property type="entry name" value="PTPc_motif"/>
    <property type="match status" value="2"/>
</dbReference>
<evidence type="ECO:0000313" key="9">
    <source>
        <dbReference type="EMBL" id="GFN78769.1"/>
    </source>
</evidence>
<keyword evidence="6" id="KW-0732">Signal</keyword>
<sequence length="1356" mass="150560">MDSKNRNLFVIILLLKSCTYCSCQQSQSQCEKGWFGERCQFMCHCLDHSKCDRRDGACSKGCDPQWFGPGCQYDKSEFSITGGSGSGLNWLTDNNDRTCNDGKVESIIVTLETPQPLSWVRIISDTGKEHHDQFQLSYQITTPCNSPRIRKSGEKILDILCSSRGLVNHVTLTGKVVKGLCSINISGERKSWTIDSESGSDVSWITDDDDKTCNNGNMQSITVNLHKPLRISWVSVTVRNAEHMNQFQLSYTASFQRFTPCNNHRSARVDDKTVDISCPTSDVVSHVRLSGIIVRGLCSFYVSGGRNVALKQSASQSTTFDDNKYRVTWSADKAVDGNPGIPDDIDSLRSTCSHTNPGSRDAFWRLAFSDPVEINKLMIYNRREPSRGDCCEHRLVNFTIQAFSNSGSSQAVYSYTDPGGPAQQVYTVVLSPHIDVPVGRIRFDVLGNKDKQGILALCEVYVFGEVVCPSGKFGRECKRDCNCANQTEACFVSTGGCPSGCAAGYTGEGCYTRCTKGKYGFRCAETCSAFCTHVNSCDSVSGSCHGGCQPGYQAPLCKDKCPIGRYGSGCLQSCSENCAGQDNPCHYVDGTCTQGCDPGYQGSRCQKNCTKGTYGFGCAETCSAFCAHTNSCDSVDGECMGGCQTGYQAPLCKDTLKTSADISQDRKAGLVVLGVAAPVLAIIVIVAIIRFYRRRNRPEAEAAVSKNIVGSVSGAGAMTFSRVVDSTSEPQNTLERAAVLNVDVAGAKEDNEDELYEDDDNEEQERLYANLPAEDSAVAVEKLKAYLHQHSTDSYLNDQFKSIPMNFERDRTQGCLAHNIKKNRYKNIIPYDATRVLLHSKDPKIFSDYINASYIRSFTERETIIASQGPSDDIVDDFLRMLWEQRVDRVVMLTNLVEENKKKCSMYWPNGKEQIFGMITVQLLTTRVYAEYIIRDLRLCLGKETREVTHFHFIAWPDKSVPENPWSLVDFYHRVMAKPGAGPVLVHCSAGVGRTGTFIALCNVLKEAEATGKMDFRSTLYKLRQDRMHMIQSIAQYIFLHKAALIGQLTSGTTTNVQDIPAKFRSLEGRENSGKSYQKEYDDLVMVCEEDTIMLKDGRDKPDKAMSDKTKNRLKNILPNTVFRPELRAESASEDTYINAVFVPSLKQNSQDILTQLPLPTTVTDFWRLVTQFNVGLVVAFDVDCGKTDETIGHFLPDNDAYSLMSGRFEIRSKTLSESCAVKQLSLIVQEKGMQGPSTSSEQHNLTCLLCKTITLDPESVLELVQKIQACRPRESYKTVYMCRNGADHCGLVCIQSILLDRLKVDQCLAVPLVVGAVKAIRPQVIPTLDQYICLYRVLKLQHEMSNVYGNVQDVR</sequence>
<dbReference type="InterPro" id="IPR050348">
    <property type="entry name" value="Protein-Tyr_Phosphatase"/>
</dbReference>
<accession>A0AAV3Y6N6</accession>
<dbReference type="Gene3D" id="2.170.300.10">
    <property type="entry name" value="Tie2 ligand-binding domain superfamily"/>
    <property type="match status" value="1"/>
</dbReference>
<keyword evidence="9" id="KW-0675">Receptor</keyword>
<dbReference type="Pfam" id="PF22633">
    <property type="entry name" value="F5_F8_type_C_2"/>
    <property type="match status" value="1"/>
</dbReference>
<dbReference type="SUPFAM" id="SSF52799">
    <property type="entry name" value="(Phosphotyrosine protein) phosphatases II"/>
    <property type="match status" value="2"/>
</dbReference>
<feature type="domain" description="Tyrosine-protein phosphatase" evidence="7">
    <location>
        <begin position="796"/>
        <end position="1047"/>
    </location>
</feature>
<dbReference type="PROSITE" id="PS50056">
    <property type="entry name" value="TYR_PHOSPHATASE_2"/>
    <property type="match status" value="2"/>
</dbReference>
<keyword evidence="5" id="KW-0812">Transmembrane</keyword>
<comment type="similarity">
    <text evidence="1">Belongs to the protein-tyrosine phosphatase family.</text>
</comment>
<dbReference type="InterPro" id="IPR003595">
    <property type="entry name" value="Tyr_Pase_cat"/>
</dbReference>
<dbReference type="Proteomes" id="UP000735302">
    <property type="component" value="Unassembled WGS sequence"/>
</dbReference>
<feature type="domain" description="Tyrosine-protein phosphatase" evidence="7">
    <location>
        <begin position="1077"/>
        <end position="1339"/>
    </location>
</feature>
<organism evidence="9 10">
    <name type="scientific">Plakobranchus ocellatus</name>
    <dbReference type="NCBI Taxonomy" id="259542"/>
    <lineage>
        <taxon>Eukaryota</taxon>
        <taxon>Metazoa</taxon>
        <taxon>Spiralia</taxon>
        <taxon>Lophotrochozoa</taxon>
        <taxon>Mollusca</taxon>
        <taxon>Gastropoda</taxon>
        <taxon>Heterobranchia</taxon>
        <taxon>Euthyneura</taxon>
        <taxon>Panpulmonata</taxon>
        <taxon>Sacoglossa</taxon>
        <taxon>Placobranchoidea</taxon>
        <taxon>Plakobranchidae</taxon>
        <taxon>Plakobranchus</taxon>
    </lineage>
</organism>
<dbReference type="GO" id="GO:0004725">
    <property type="term" value="F:protein tyrosine phosphatase activity"/>
    <property type="evidence" value="ECO:0007669"/>
    <property type="project" value="InterPro"/>
</dbReference>
<dbReference type="EMBL" id="BLXT01000600">
    <property type="protein sequence ID" value="GFN78769.1"/>
    <property type="molecule type" value="Genomic_DNA"/>
</dbReference>
<reference evidence="9 10" key="1">
    <citation type="journal article" date="2021" name="Elife">
        <title>Chloroplast acquisition without the gene transfer in kleptoplastic sea slugs, Plakobranchus ocellatus.</title>
        <authorList>
            <person name="Maeda T."/>
            <person name="Takahashi S."/>
            <person name="Yoshida T."/>
            <person name="Shimamura S."/>
            <person name="Takaki Y."/>
            <person name="Nagai Y."/>
            <person name="Toyoda A."/>
            <person name="Suzuki Y."/>
            <person name="Arimoto A."/>
            <person name="Ishii H."/>
            <person name="Satoh N."/>
            <person name="Nishiyama T."/>
            <person name="Hasebe M."/>
            <person name="Maruyama T."/>
            <person name="Minagawa J."/>
            <person name="Obokata J."/>
            <person name="Shigenobu S."/>
        </authorList>
    </citation>
    <scope>NUCLEOTIDE SEQUENCE [LARGE SCALE GENOMIC DNA]</scope>
</reference>
<keyword evidence="10" id="KW-1185">Reference proteome</keyword>
<dbReference type="Pfam" id="PF00102">
    <property type="entry name" value="Y_phosphatase"/>
    <property type="match status" value="2"/>
</dbReference>
<keyword evidence="5" id="KW-0472">Membrane</keyword>
<feature type="domain" description="Tyrosine specific protein phosphatases" evidence="8">
    <location>
        <begin position="969"/>
        <end position="1038"/>
    </location>
</feature>
<dbReference type="SMART" id="SM00194">
    <property type="entry name" value="PTPc"/>
    <property type="match status" value="2"/>
</dbReference>
<dbReference type="Gene3D" id="2.60.120.260">
    <property type="entry name" value="Galactose-binding domain-like"/>
    <property type="match status" value="1"/>
</dbReference>